<gene>
    <name evidence="2" type="ORF">AWB68_05701</name>
</gene>
<accession>A0A158KF42</accession>
<dbReference type="Proteomes" id="UP000054770">
    <property type="component" value="Unassembled WGS sequence"/>
</dbReference>
<proteinExistence type="predicted"/>
<reference evidence="2" key="1">
    <citation type="submission" date="2016-01" db="EMBL/GenBank/DDBJ databases">
        <authorList>
            <person name="Peeters C."/>
        </authorList>
    </citation>
    <scope>NUCLEOTIDE SEQUENCE [LARGE SCALE GENOMIC DNA]</scope>
    <source>
        <strain evidence="2">LMG 22940</strain>
    </source>
</reference>
<comment type="caution">
    <text evidence="2">The sequence shown here is derived from an EMBL/GenBank/DDBJ whole genome shotgun (WGS) entry which is preliminary data.</text>
</comment>
<protein>
    <submittedName>
        <fullName evidence="2">Uncharacterized protein</fullName>
    </submittedName>
</protein>
<evidence type="ECO:0000256" key="1">
    <source>
        <dbReference type="SAM" id="MobiDB-lite"/>
    </source>
</evidence>
<dbReference type="EMBL" id="FCON02000086">
    <property type="protein sequence ID" value="SAL79727.1"/>
    <property type="molecule type" value="Genomic_DNA"/>
</dbReference>
<dbReference type="RefSeq" id="WP_125483068.1">
    <property type="nucleotide sequence ID" value="NZ_FCON02000086.1"/>
</dbReference>
<organism evidence="2 3">
    <name type="scientific">Caballeronia choica</name>
    <dbReference type="NCBI Taxonomy" id="326476"/>
    <lineage>
        <taxon>Bacteria</taxon>
        <taxon>Pseudomonadati</taxon>
        <taxon>Pseudomonadota</taxon>
        <taxon>Betaproteobacteria</taxon>
        <taxon>Burkholderiales</taxon>
        <taxon>Burkholderiaceae</taxon>
        <taxon>Caballeronia</taxon>
    </lineage>
</organism>
<sequence length="155" mass="17857">MSYIREWIESINREVADASLKAQAQREADEQAQREREARTRRAQDERRASVRLRIEQHRLELTRRRADTLDQQLARWWAAQPPDRRNRGHGFEEIRCALQGLSPGAHAANPALSAALRAAGWRRTRLRDTNGEAWAVWWPPSVTPDAPRSPGKAH</sequence>
<name>A0A158KF42_9BURK</name>
<feature type="region of interest" description="Disordered" evidence="1">
    <location>
        <begin position="18"/>
        <end position="48"/>
    </location>
</feature>
<dbReference type="AlphaFoldDB" id="A0A158KF42"/>
<keyword evidence="3" id="KW-1185">Reference proteome</keyword>
<evidence type="ECO:0000313" key="3">
    <source>
        <dbReference type="Proteomes" id="UP000054770"/>
    </source>
</evidence>
<feature type="compositionally biased region" description="Basic and acidic residues" evidence="1">
    <location>
        <begin position="24"/>
        <end position="48"/>
    </location>
</feature>
<dbReference type="OrthoDB" id="9422984at2"/>
<evidence type="ECO:0000313" key="2">
    <source>
        <dbReference type="EMBL" id="SAL79727.1"/>
    </source>
</evidence>